<dbReference type="InterPro" id="IPR000477">
    <property type="entry name" value="RT_dom"/>
</dbReference>
<dbReference type="InterPro" id="IPR050951">
    <property type="entry name" value="Retrovirus_Pol_polyprotein"/>
</dbReference>
<feature type="non-terminal residue" evidence="2">
    <location>
        <position position="1"/>
    </location>
</feature>
<dbReference type="Pfam" id="PF17921">
    <property type="entry name" value="Integrase_H2C2"/>
    <property type="match status" value="1"/>
</dbReference>
<comment type="caution">
    <text evidence="2">The sequence shown here is derived from an EMBL/GenBank/DDBJ whole genome shotgun (WGS) entry which is preliminary data.</text>
</comment>
<dbReference type="PANTHER" id="PTHR37984">
    <property type="entry name" value="PROTEIN CBG26694"/>
    <property type="match status" value="1"/>
</dbReference>
<dbReference type="InterPro" id="IPR041588">
    <property type="entry name" value="Integrase_H2C2"/>
</dbReference>
<keyword evidence="3" id="KW-1185">Reference proteome</keyword>
<protein>
    <submittedName>
        <fullName evidence="2">Uncharacterized protein</fullName>
    </submittedName>
</protein>
<dbReference type="PANTHER" id="PTHR37984:SF5">
    <property type="entry name" value="PROTEIN NYNRIN-LIKE"/>
    <property type="match status" value="1"/>
</dbReference>
<dbReference type="InterPro" id="IPR041577">
    <property type="entry name" value="RT_RNaseH_2"/>
</dbReference>
<dbReference type="InterPro" id="IPR043128">
    <property type="entry name" value="Rev_trsase/Diguanyl_cyclase"/>
</dbReference>
<evidence type="ECO:0000256" key="1">
    <source>
        <dbReference type="ARBA" id="ARBA00023268"/>
    </source>
</evidence>
<dbReference type="AlphaFoldDB" id="A0A7D9K174"/>
<dbReference type="SUPFAM" id="SSF56672">
    <property type="entry name" value="DNA/RNA polymerases"/>
    <property type="match status" value="1"/>
</dbReference>
<dbReference type="OrthoDB" id="8922449at2759"/>
<evidence type="ECO:0000313" key="3">
    <source>
        <dbReference type="Proteomes" id="UP001152795"/>
    </source>
</evidence>
<accession>A0A7D9K174</accession>
<dbReference type="Pfam" id="PF00078">
    <property type="entry name" value="RVT_1"/>
    <property type="match status" value="1"/>
</dbReference>
<name>A0A7D9K174_PARCT</name>
<dbReference type="EMBL" id="CACRXK020024720">
    <property type="protein sequence ID" value="CAB4038890.1"/>
    <property type="molecule type" value="Genomic_DNA"/>
</dbReference>
<dbReference type="Gene3D" id="3.10.20.370">
    <property type="match status" value="1"/>
</dbReference>
<keyword evidence="1" id="KW-0511">Multifunctional enzyme</keyword>
<gene>
    <name evidence="2" type="ORF">PACLA_8A025423</name>
</gene>
<dbReference type="Gene3D" id="1.10.340.70">
    <property type="match status" value="1"/>
</dbReference>
<dbReference type="FunFam" id="3.10.20.370:FF:000001">
    <property type="entry name" value="Retrovirus-related Pol polyprotein from transposon 17.6-like protein"/>
    <property type="match status" value="1"/>
</dbReference>
<sequence>MAPAAFQRFMESFLDDLRDTICISYLDDVIVFSVTFEDHVEHLRKVFQRLRQHGVKLKPPKCKLFEREVVFLGRIVSESGYRMDPAGKAKPIYDLIKSDGVETGNSKRDMKSKGQLPSSTIVQWTNDHQLILEDLLDHLVDPPVMAYPDFTKPFIVCTDAPEEGLGAVMYQSQNGETRVIAYASRSLIPAERNYHHHSGKLEFLALKVGVYTDDNPLTFQFYYQVPPRYMEMCTEEIAMDSLQAVESSIWEQQAKRPTLEKTSSESRYTWYLPHEWNKLELDKHGLLRRKSGADRVLELARSRFYWPHMQRDVESYISHKCR</sequence>
<dbReference type="InterPro" id="IPR043502">
    <property type="entry name" value="DNA/RNA_pol_sf"/>
</dbReference>
<dbReference type="Pfam" id="PF17919">
    <property type="entry name" value="RT_RNaseH_2"/>
    <property type="match status" value="1"/>
</dbReference>
<evidence type="ECO:0000313" key="2">
    <source>
        <dbReference type="EMBL" id="CAB4038890.1"/>
    </source>
</evidence>
<organism evidence="2 3">
    <name type="scientific">Paramuricea clavata</name>
    <name type="common">Red gorgonian</name>
    <name type="synonym">Violescent sea-whip</name>
    <dbReference type="NCBI Taxonomy" id="317549"/>
    <lineage>
        <taxon>Eukaryota</taxon>
        <taxon>Metazoa</taxon>
        <taxon>Cnidaria</taxon>
        <taxon>Anthozoa</taxon>
        <taxon>Octocorallia</taxon>
        <taxon>Malacalcyonacea</taxon>
        <taxon>Plexauridae</taxon>
        <taxon>Paramuricea</taxon>
    </lineage>
</organism>
<dbReference type="FunFam" id="3.30.70.270:FF:000003">
    <property type="entry name" value="Transposon Ty3-G Gag-Pol polyprotein"/>
    <property type="match status" value="1"/>
</dbReference>
<reference evidence="2" key="1">
    <citation type="submission" date="2020-04" db="EMBL/GenBank/DDBJ databases">
        <authorList>
            <person name="Alioto T."/>
            <person name="Alioto T."/>
            <person name="Gomez Garrido J."/>
        </authorList>
    </citation>
    <scope>NUCLEOTIDE SEQUENCE</scope>
    <source>
        <strain evidence="2">A484AB</strain>
    </source>
</reference>
<dbReference type="Proteomes" id="UP001152795">
    <property type="component" value="Unassembled WGS sequence"/>
</dbReference>
<proteinExistence type="predicted"/>
<dbReference type="Gene3D" id="3.30.70.270">
    <property type="match status" value="1"/>
</dbReference>
<dbReference type="CDD" id="cd01647">
    <property type="entry name" value="RT_LTR"/>
    <property type="match status" value="1"/>
</dbReference>
<dbReference type="PROSITE" id="PS50878">
    <property type="entry name" value="RT_POL"/>
    <property type="match status" value="1"/>
</dbReference>